<evidence type="ECO:0000313" key="2">
    <source>
        <dbReference type="Proteomes" id="UP000192132"/>
    </source>
</evidence>
<dbReference type="STRING" id="1907941.BKE30_13480"/>
<gene>
    <name evidence="1" type="ORF">BKE30_13480</name>
</gene>
<name>A0A1S8CR15_9GAMM</name>
<accession>A0A1S8CR15</accession>
<dbReference type="Proteomes" id="UP000192132">
    <property type="component" value="Unassembled WGS sequence"/>
</dbReference>
<dbReference type="EMBL" id="MLCN01000040">
    <property type="protein sequence ID" value="ONG37957.1"/>
    <property type="molecule type" value="Genomic_DNA"/>
</dbReference>
<sequence length="255" mass="29320">MLTVEINHFKVPAPATQMVIGQNYWYPCLTNEIGYSASQWRGLERELELLERGLVHLSRENAQLHSRALLSFTQTPQKVMLERLQEEWNSTAFYLPLHACPAEQPAVEGIYLVRRWGLSHSFAVASYRELDETWWSNDHKDQLDDVIEFCPIPIAALVGWTEKPIPAEGVIVKQGYRLQDHICRDWLEHEIIHMDFTSEAEPWEIQQLERCLSITMPLPPIFIAAIPDNLSAKKILPFFKNLEMAKQAVSDAKAG</sequence>
<keyword evidence="2" id="KW-1185">Reference proteome</keyword>
<proteinExistence type="predicted"/>
<dbReference type="AlphaFoldDB" id="A0A1S8CR15"/>
<protein>
    <submittedName>
        <fullName evidence="1">Uncharacterized protein</fullName>
    </submittedName>
</protein>
<reference evidence="1 2" key="1">
    <citation type="submission" date="2016-10" db="EMBL/GenBank/DDBJ databases">
        <title>Draft Genome sequence of Alkanindiges sp. strain H1.</title>
        <authorList>
            <person name="Subhash Y."/>
            <person name="Lee S."/>
        </authorList>
    </citation>
    <scope>NUCLEOTIDE SEQUENCE [LARGE SCALE GENOMIC DNA]</scope>
    <source>
        <strain evidence="1 2">H1</strain>
    </source>
</reference>
<comment type="caution">
    <text evidence="1">The sequence shown here is derived from an EMBL/GenBank/DDBJ whole genome shotgun (WGS) entry which is preliminary data.</text>
</comment>
<organism evidence="1 2">
    <name type="scientific">Alkanindiges hydrocarboniclasticus</name>
    <dbReference type="NCBI Taxonomy" id="1907941"/>
    <lineage>
        <taxon>Bacteria</taxon>
        <taxon>Pseudomonadati</taxon>
        <taxon>Pseudomonadota</taxon>
        <taxon>Gammaproteobacteria</taxon>
        <taxon>Moraxellales</taxon>
        <taxon>Moraxellaceae</taxon>
        <taxon>Alkanindiges</taxon>
    </lineage>
</organism>
<evidence type="ECO:0000313" key="1">
    <source>
        <dbReference type="EMBL" id="ONG37957.1"/>
    </source>
</evidence>
<dbReference type="RefSeq" id="WP_076879120.1">
    <property type="nucleotide sequence ID" value="NZ_MLCN01000040.1"/>
</dbReference>
<dbReference type="OrthoDB" id="8611678at2"/>